<evidence type="ECO:0000313" key="3">
    <source>
        <dbReference type="Proteomes" id="UP000324222"/>
    </source>
</evidence>
<sequence length="68" mass="7170">MAQVKSCQRYDARLGQPCNLPTPQASPSPPTLLRCDSGYESTGAHGATGLPQKENSPGHVSSKPRPPL</sequence>
<protein>
    <submittedName>
        <fullName evidence="2">Uncharacterized protein</fullName>
    </submittedName>
</protein>
<dbReference type="Proteomes" id="UP000324222">
    <property type="component" value="Unassembled WGS sequence"/>
</dbReference>
<feature type="region of interest" description="Disordered" evidence="1">
    <location>
        <begin position="1"/>
        <end position="68"/>
    </location>
</feature>
<evidence type="ECO:0000313" key="2">
    <source>
        <dbReference type="EMBL" id="MPC11363.1"/>
    </source>
</evidence>
<comment type="caution">
    <text evidence="2">The sequence shown here is derived from an EMBL/GenBank/DDBJ whole genome shotgun (WGS) entry which is preliminary data.</text>
</comment>
<proteinExistence type="predicted"/>
<keyword evidence="3" id="KW-1185">Reference proteome</keyword>
<name>A0A5B7CV93_PORTR</name>
<evidence type="ECO:0000256" key="1">
    <source>
        <dbReference type="SAM" id="MobiDB-lite"/>
    </source>
</evidence>
<organism evidence="2 3">
    <name type="scientific">Portunus trituberculatus</name>
    <name type="common">Swimming crab</name>
    <name type="synonym">Neptunus trituberculatus</name>
    <dbReference type="NCBI Taxonomy" id="210409"/>
    <lineage>
        <taxon>Eukaryota</taxon>
        <taxon>Metazoa</taxon>
        <taxon>Ecdysozoa</taxon>
        <taxon>Arthropoda</taxon>
        <taxon>Crustacea</taxon>
        <taxon>Multicrustacea</taxon>
        <taxon>Malacostraca</taxon>
        <taxon>Eumalacostraca</taxon>
        <taxon>Eucarida</taxon>
        <taxon>Decapoda</taxon>
        <taxon>Pleocyemata</taxon>
        <taxon>Brachyura</taxon>
        <taxon>Eubrachyura</taxon>
        <taxon>Portunoidea</taxon>
        <taxon>Portunidae</taxon>
        <taxon>Portuninae</taxon>
        <taxon>Portunus</taxon>
    </lineage>
</organism>
<reference evidence="2 3" key="1">
    <citation type="submission" date="2019-05" db="EMBL/GenBank/DDBJ databases">
        <title>Another draft genome of Portunus trituberculatus and its Hox gene families provides insights of decapod evolution.</title>
        <authorList>
            <person name="Jeong J.-H."/>
            <person name="Song I."/>
            <person name="Kim S."/>
            <person name="Choi T."/>
            <person name="Kim D."/>
            <person name="Ryu S."/>
            <person name="Kim W."/>
        </authorList>
    </citation>
    <scope>NUCLEOTIDE SEQUENCE [LARGE SCALE GENOMIC DNA]</scope>
    <source>
        <tissue evidence="2">Muscle</tissue>
    </source>
</reference>
<dbReference type="EMBL" id="VSRR010000159">
    <property type="protein sequence ID" value="MPC11363.1"/>
    <property type="molecule type" value="Genomic_DNA"/>
</dbReference>
<accession>A0A5B7CV93</accession>
<dbReference type="AlphaFoldDB" id="A0A5B7CV93"/>
<gene>
    <name evidence="2" type="ORF">E2C01_004025</name>
</gene>